<evidence type="ECO:0000313" key="2">
    <source>
        <dbReference type="EMBL" id="KAA8674216.1"/>
    </source>
</evidence>
<dbReference type="AlphaFoldDB" id="A0A5M9NTX1"/>
<comment type="caution">
    <text evidence="2">The sequence shown here is derived from an EMBL/GenBank/DDBJ whole genome shotgun (WGS) entry which is preliminary data.</text>
</comment>
<accession>A0A5M9NTX1</accession>
<gene>
    <name evidence="2" type="ORF">F4W18_14545</name>
</gene>
<feature type="transmembrane region" description="Helical" evidence="1">
    <location>
        <begin position="132"/>
        <end position="156"/>
    </location>
</feature>
<keyword evidence="3" id="KW-1185">Reference proteome</keyword>
<organism evidence="2 3">
    <name type="scientific">Vibrio gigantis</name>
    <dbReference type="NCBI Taxonomy" id="296199"/>
    <lineage>
        <taxon>Bacteria</taxon>
        <taxon>Pseudomonadati</taxon>
        <taxon>Pseudomonadota</taxon>
        <taxon>Gammaproteobacteria</taxon>
        <taxon>Vibrionales</taxon>
        <taxon>Vibrionaceae</taxon>
        <taxon>Vibrio</taxon>
    </lineage>
</organism>
<protein>
    <submittedName>
        <fullName evidence="2">Uncharacterized protein</fullName>
    </submittedName>
</protein>
<evidence type="ECO:0000313" key="3">
    <source>
        <dbReference type="Proteomes" id="UP000322521"/>
    </source>
</evidence>
<feature type="transmembrane region" description="Helical" evidence="1">
    <location>
        <begin position="106"/>
        <end position="126"/>
    </location>
</feature>
<dbReference type="OrthoDB" id="7366354at2"/>
<sequence length="173" mass="18410">MWEKVKSLIGSAAPLVGTLIGGPAGGAVGGLVANALDVENTPEAIEQALVNDTEALFKLRQLEKEHEQELKRLSIEEGRLALEAKRANLADTQHAREQHKDHWMPSLLALLLCAMVAGMFAALFFGEPSKEYAQVLIMISGTVLGAFGTGVAFWLGSSKGSADKSKKLNLQGG</sequence>
<keyword evidence="1" id="KW-0472">Membrane</keyword>
<keyword evidence="1" id="KW-0812">Transmembrane</keyword>
<proteinExistence type="predicted"/>
<dbReference type="Proteomes" id="UP000322521">
    <property type="component" value="Unassembled WGS sequence"/>
</dbReference>
<dbReference type="EMBL" id="VXJS01000008">
    <property type="protein sequence ID" value="KAA8674216.1"/>
    <property type="molecule type" value="Genomic_DNA"/>
</dbReference>
<evidence type="ECO:0000256" key="1">
    <source>
        <dbReference type="SAM" id="Phobius"/>
    </source>
</evidence>
<name>A0A5M9NTX1_9VIBR</name>
<keyword evidence="1" id="KW-1133">Transmembrane helix</keyword>
<dbReference type="RefSeq" id="WP_060641565.1">
    <property type="nucleotide sequence ID" value="NZ_AP025492.1"/>
</dbReference>
<reference evidence="2 3" key="1">
    <citation type="submission" date="2019-09" db="EMBL/GenBank/DDBJ databases">
        <title>Draft genome sequence of various Type strains from the CCUG.</title>
        <authorList>
            <person name="Pineiro-Iglesias B."/>
            <person name="Tunovic T."/>
            <person name="Unosson C."/>
            <person name="Inganas E."/>
            <person name="Ohlen M."/>
            <person name="Cardew S."/>
            <person name="Jensie-Markopoulos S."/>
            <person name="Salva-Serra F."/>
            <person name="Jaen-Luchoro D."/>
            <person name="Karlsson R."/>
            <person name="Svensson-Stadler L."/>
            <person name="Chun J."/>
            <person name="Moore E."/>
        </authorList>
    </citation>
    <scope>NUCLEOTIDE SEQUENCE [LARGE SCALE GENOMIC DNA]</scope>
    <source>
        <strain evidence="2 3">CCUG 56969T</strain>
    </source>
</reference>